<dbReference type="EMBL" id="AP018204">
    <property type="protein sequence ID" value="BAY59222.1"/>
    <property type="molecule type" value="Genomic_DNA"/>
</dbReference>
<geneLocation type="plasmid" evidence="6">
    <name>plasmid1</name>
</geneLocation>
<evidence type="ECO:0000256" key="3">
    <source>
        <dbReference type="ARBA" id="ARBA00023237"/>
    </source>
</evidence>
<keyword evidence="7" id="KW-1185">Reference proteome</keyword>
<proteinExistence type="predicted"/>
<protein>
    <recommendedName>
        <fullName evidence="8">Surface antigen D15 domain-containing protein</fullName>
    </recommendedName>
</protein>
<keyword evidence="2" id="KW-0812">Transmembrane</keyword>
<sequence length="554" mass="61001">MPTLPSLPAPEFVAQVFPQIPPPVTPSDRLPSPPAIKPLPSPVIQAPTPPIIAPDTNTSGTIRVRRFLFQGNTIFTQSQLEAVVASFKDRDINVSELKQASEVITKFYTDGGYISSGAIVPPQKIDLQDGSVVIQVLEGRIERINIVGSERFARYVRERLNAATQPVLQYDRLLEALRLLQRDPRIRRISAALNPGTEPNTRILDVEIGTNPTSTVEIELNNARSPLTGSFERRIQYSNGNLLGLGDTISLDYGNTDGSNRVGAAYTIPINPRNGAVSLNYTWLNSRIIRSPFDALDIRSTFNVYELTFRQPILQRSDERRTQELAVGITASRSDSQSSILGVGFPLSAGSDDQGRTRISALRLFQEYTNSTDQQVLSLRSQFNFGVGTFNSTINGNAPDSRFFTWRGQALWFRRINQTLDLLLRSDLQLSDRSLVPIEQFSLGGPGSVRGYAQNALIGDNGIFGSAELRIHLTRSSAGGLQLIPFIDAGTVWNAGGGSIRNNTISSVGAGLQWIQNELQLRANYAIPLATFPNEGNSLQERGFDFSVRYNFSF</sequence>
<keyword evidence="6" id="KW-0614">Plasmid</keyword>
<dbReference type="Pfam" id="PF08479">
    <property type="entry name" value="POTRA_2"/>
    <property type="match status" value="1"/>
</dbReference>
<dbReference type="Pfam" id="PF03865">
    <property type="entry name" value="ShlB"/>
    <property type="match status" value="1"/>
</dbReference>
<name>A0A1Z4JR64_LEPBY</name>
<dbReference type="Gene3D" id="3.10.20.310">
    <property type="entry name" value="membrane protein fhac"/>
    <property type="match status" value="1"/>
</dbReference>
<dbReference type="Gene3D" id="2.40.160.50">
    <property type="entry name" value="membrane protein fhac: a member of the omp85/tpsb transporter family"/>
    <property type="match status" value="1"/>
</dbReference>
<dbReference type="GO" id="GO:0098046">
    <property type="term" value="C:type V protein secretion system complex"/>
    <property type="evidence" value="ECO:0007669"/>
    <property type="project" value="TreeGrafter"/>
</dbReference>
<keyword evidence="1" id="KW-0472">Membrane</keyword>
<feature type="domain" description="Haemolysin activator HlyB C-terminal" evidence="4">
    <location>
        <begin position="214"/>
        <end position="512"/>
    </location>
</feature>
<dbReference type="PANTHER" id="PTHR34597:SF1">
    <property type="entry name" value="HEME_HEMOPEXIN TRANSPORTER PROTEIN HUXB"/>
    <property type="match status" value="1"/>
</dbReference>
<dbReference type="GO" id="GO:0008320">
    <property type="term" value="F:protein transmembrane transporter activity"/>
    <property type="evidence" value="ECO:0007669"/>
    <property type="project" value="TreeGrafter"/>
</dbReference>
<gene>
    <name evidence="6" type="ORF">NIES2135_60990</name>
</gene>
<evidence type="ECO:0000256" key="2">
    <source>
        <dbReference type="ARBA" id="ARBA00022692"/>
    </source>
</evidence>
<dbReference type="GO" id="GO:0046819">
    <property type="term" value="P:protein secretion by the type V secretion system"/>
    <property type="evidence" value="ECO:0007669"/>
    <property type="project" value="TreeGrafter"/>
</dbReference>
<dbReference type="AlphaFoldDB" id="A0A1Z4JR64"/>
<dbReference type="PANTHER" id="PTHR34597">
    <property type="entry name" value="SLR1661 PROTEIN"/>
    <property type="match status" value="1"/>
</dbReference>
<evidence type="ECO:0000259" key="5">
    <source>
        <dbReference type="Pfam" id="PF08479"/>
    </source>
</evidence>
<feature type="domain" description="Polypeptide-transport-associated ShlB-type" evidence="5">
    <location>
        <begin position="63"/>
        <end position="139"/>
    </location>
</feature>
<evidence type="ECO:0000313" key="6">
    <source>
        <dbReference type="EMBL" id="BAY59222.1"/>
    </source>
</evidence>
<evidence type="ECO:0000256" key="1">
    <source>
        <dbReference type="ARBA" id="ARBA00022452"/>
    </source>
</evidence>
<accession>A0A1Z4JR64</accession>
<dbReference type="InterPro" id="IPR051544">
    <property type="entry name" value="TPS_OM_transporter"/>
</dbReference>
<evidence type="ECO:0000313" key="7">
    <source>
        <dbReference type="Proteomes" id="UP000217895"/>
    </source>
</evidence>
<dbReference type="InterPro" id="IPR005565">
    <property type="entry name" value="Hemolysn_activator_HlyB_C"/>
</dbReference>
<keyword evidence="3" id="KW-0998">Cell outer membrane</keyword>
<keyword evidence="1" id="KW-1134">Transmembrane beta strand</keyword>
<dbReference type="Proteomes" id="UP000217895">
    <property type="component" value="Plasmid Plasmid1 dna"/>
</dbReference>
<reference evidence="6 7" key="1">
    <citation type="submission" date="2017-06" db="EMBL/GenBank/DDBJ databases">
        <title>Genome sequencing of cyanobaciteial culture collection at National Institute for Environmental Studies (NIES).</title>
        <authorList>
            <person name="Hirose Y."/>
            <person name="Shimura Y."/>
            <person name="Fujisawa T."/>
            <person name="Nakamura Y."/>
            <person name="Kawachi M."/>
        </authorList>
    </citation>
    <scope>NUCLEOTIDE SEQUENCE [LARGE SCALE GENOMIC DNA]</scope>
    <source>
        <strain evidence="6 7">NIES-2135</strain>
        <plasmid evidence="7">Plasmid Plasmid1 dna</plasmid>
    </source>
</reference>
<evidence type="ECO:0008006" key="8">
    <source>
        <dbReference type="Google" id="ProtNLM"/>
    </source>
</evidence>
<organism evidence="6 7">
    <name type="scientific">Leptolyngbya boryana NIES-2135</name>
    <dbReference type="NCBI Taxonomy" id="1973484"/>
    <lineage>
        <taxon>Bacteria</taxon>
        <taxon>Bacillati</taxon>
        <taxon>Cyanobacteriota</taxon>
        <taxon>Cyanophyceae</taxon>
        <taxon>Leptolyngbyales</taxon>
        <taxon>Leptolyngbyaceae</taxon>
        <taxon>Leptolyngbya group</taxon>
        <taxon>Leptolyngbya</taxon>
    </lineage>
</organism>
<dbReference type="InterPro" id="IPR013686">
    <property type="entry name" value="Polypept-transport_assoc_ShlB"/>
</dbReference>
<evidence type="ECO:0000259" key="4">
    <source>
        <dbReference type="Pfam" id="PF03865"/>
    </source>
</evidence>